<organism evidence="1 2">
    <name type="scientific">Araneus ventricosus</name>
    <name type="common">Orbweaver spider</name>
    <name type="synonym">Epeira ventricosa</name>
    <dbReference type="NCBI Taxonomy" id="182803"/>
    <lineage>
        <taxon>Eukaryota</taxon>
        <taxon>Metazoa</taxon>
        <taxon>Ecdysozoa</taxon>
        <taxon>Arthropoda</taxon>
        <taxon>Chelicerata</taxon>
        <taxon>Arachnida</taxon>
        <taxon>Araneae</taxon>
        <taxon>Araneomorphae</taxon>
        <taxon>Entelegynae</taxon>
        <taxon>Araneoidea</taxon>
        <taxon>Araneidae</taxon>
        <taxon>Araneus</taxon>
    </lineage>
</organism>
<proteinExistence type="predicted"/>
<evidence type="ECO:0000313" key="2">
    <source>
        <dbReference type="Proteomes" id="UP000499080"/>
    </source>
</evidence>
<comment type="caution">
    <text evidence="1">The sequence shown here is derived from an EMBL/GenBank/DDBJ whole genome shotgun (WGS) entry which is preliminary data.</text>
</comment>
<keyword evidence="2" id="KW-1185">Reference proteome</keyword>
<dbReference type="EMBL" id="BGPR01051544">
    <property type="protein sequence ID" value="GBO28472.1"/>
    <property type="molecule type" value="Genomic_DNA"/>
</dbReference>
<dbReference type="AlphaFoldDB" id="A0A4Y2VUU9"/>
<accession>A0A4Y2VUU9</accession>
<reference evidence="1 2" key="1">
    <citation type="journal article" date="2019" name="Sci. Rep.">
        <title>Orb-weaving spider Araneus ventricosus genome elucidates the spidroin gene catalogue.</title>
        <authorList>
            <person name="Kono N."/>
            <person name="Nakamura H."/>
            <person name="Ohtoshi R."/>
            <person name="Moran D.A.P."/>
            <person name="Shinohara A."/>
            <person name="Yoshida Y."/>
            <person name="Fujiwara M."/>
            <person name="Mori M."/>
            <person name="Tomita M."/>
            <person name="Arakawa K."/>
        </authorList>
    </citation>
    <scope>NUCLEOTIDE SEQUENCE [LARGE SCALE GENOMIC DNA]</scope>
</reference>
<sequence>MSRHALQCFPFALSQDDVTAASAVRHDRVQLQCSTRKSSHKSGVLRGVQQGDILPARHRVCRQHGVIESYDLRRGTSFPITLSQQNKLEHNDIVNQNRIF</sequence>
<protein>
    <submittedName>
        <fullName evidence="1">Uncharacterized protein</fullName>
    </submittedName>
</protein>
<gene>
    <name evidence="1" type="ORF">AVEN_202222_1</name>
</gene>
<evidence type="ECO:0000313" key="1">
    <source>
        <dbReference type="EMBL" id="GBO28472.1"/>
    </source>
</evidence>
<dbReference type="Proteomes" id="UP000499080">
    <property type="component" value="Unassembled WGS sequence"/>
</dbReference>
<name>A0A4Y2VUU9_ARAVE</name>